<keyword evidence="4 8" id="KW-0406">Ion transport</keyword>
<evidence type="ECO:0000259" key="9">
    <source>
        <dbReference type="Pfam" id="PF02823"/>
    </source>
</evidence>
<evidence type="ECO:0000256" key="6">
    <source>
        <dbReference type="ARBA" id="ARBA00023196"/>
    </source>
</evidence>
<dbReference type="RefSeq" id="WP_073824366.1">
    <property type="nucleotide sequence ID" value="NZ_JAUNKL010000090.1"/>
</dbReference>
<dbReference type="GO" id="GO:0045259">
    <property type="term" value="C:proton-transporting ATP synthase complex"/>
    <property type="evidence" value="ECO:0007669"/>
    <property type="project" value="UniProtKB-KW"/>
</dbReference>
<gene>
    <name evidence="10" type="ORF">BSZ40_06345</name>
</gene>
<feature type="domain" description="ATP synthase F1 complex delta/epsilon subunit N-terminal" evidence="9">
    <location>
        <begin position="3"/>
        <end position="82"/>
    </location>
</feature>
<comment type="similarity">
    <text evidence="2 8">Belongs to the ATPase epsilon chain family.</text>
</comment>
<organism evidence="10 11">
    <name type="scientific">Buchananella hordeovulneris</name>
    <dbReference type="NCBI Taxonomy" id="52770"/>
    <lineage>
        <taxon>Bacteria</taxon>
        <taxon>Bacillati</taxon>
        <taxon>Actinomycetota</taxon>
        <taxon>Actinomycetes</taxon>
        <taxon>Actinomycetales</taxon>
        <taxon>Actinomycetaceae</taxon>
        <taxon>Buchananella</taxon>
    </lineage>
</organism>
<dbReference type="Gene3D" id="2.60.15.10">
    <property type="entry name" value="F0F1 ATP synthase delta/epsilon subunit, N-terminal"/>
    <property type="match status" value="1"/>
</dbReference>
<keyword evidence="5" id="KW-0472">Membrane</keyword>
<dbReference type="Pfam" id="PF02823">
    <property type="entry name" value="ATP-synt_DE_N"/>
    <property type="match status" value="1"/>
</dbReference>
<dbReference type="CDD" id="cd12152">
    <property type="entry name" value="F1-ATPase_delta"/>
    <property type="match status" value="1"/>
</dbReference>
<comment type="subunit">
    <text evidence="8">F-type ATPases have 2 components, CF(1) - the catalytic core - and CF(0) - the membrane proton channel. CF(1) has five subunits: alpha(3), beta(3), gamma(1), delta(1), epsilon(1). CF(0) has three main subunits: a, b and c.</text>
</comment>
<protein>
    <submittedName>
        <fullName evidence="10">ATP synthase F1 subunit epsilon</fullName>
    </submittedName>
</protein>
<dbReference type="InterPro" id="IPR020546">
    <property type="entry name" value="ATP_synth_F1_dsu/esu_N"/>
</dbReference>
<evidence type="ECO:0000256" key="2">
    <source>
        <dbReference type="ARBA" id="ARBA00005712"/>
    </source>
</evidence>
<dbReference type="InterPro" id="IPR001469">
    <property type="entry name" value="ATP_synth_F1_dsu/esu"/>
</dbReference>
<name>A0A1Q5PW81_9ACTO</name>
<dbReference type="PANTHER" id="PTHR13822">
    <property type="entry name" value="ATP SYNTHASE DELTA/EPSILON CHAIN"/>
    <property type="match status" value="1"/>
</dbReference>
<dbReference type="EMBL" id="MQVS01000005">
    <property type="protein sequence ID" value="OKL51766.1"/>
    <property type="molecule type" value="Genomic_DNA"/>
</dbReference>
<keyword evidence="6 8" id="KW-0139">CF(1)</keyword>
<keyword evidence="3 8" id="KW-0813">Transport</keyword>
<evidence type="ECO:0000256" key="3">
    <source>
        <dbReference type="ARBA" id="ARBA00022448"/>
    </source>
</evidence>
<reference evidence="11" key="1">
    <citation type="submission" date="2016-12" db="EMBL/GenBank/DDBJ databases">
        <authorList>
            <person name="Meng X."/>
        </authorList>
    </citation>
    <scope>NUCLEOTIDE SEQUENCE [LARGE SCALE GENOMIC DNA]</scope>
    <source>
        <strain evidence="11">DSM 20732</strain>
    </source>
</reference>
<proteinExistence type="inferred from homology"/>
<evidence type="ECO:0000256" key="8">
    <source>
        <dbReference type="RuleBase" id="RU003656"/>
    </source>
</evidence>
<evidence type="ECO:0000313" key="10">
    <source>
        <dbReference type="EMBL" id="OKL51766.1"/>
    </source>
</evidence>
<accession>A0A1Q5PW81</accession>
<comment type="caution">
    <text evidence="10">The sequence shown here is derived from an EMBL/GenBank/DDBJ whole genome shotgun (WGS) entry which is preliminary data.</text>
</comment>
<dbReference type="InterPro" id="IPR036771">
    <property type="entry name" value="ATPsynth_dsu/esu_N"/>
</dbReference>
<dbReference type="FunCoup" id="A0A1Q5PW81">
    <property type="interactions" value="150"/>
</dbReference>
<evidence type="ECO:0000256" key="1">
    <source>
        <dbReference type="ARBA" id="ARBA00004202"/>
    </source>
</evidence>
<dbReference type="Proteomes" id="UP000185612">
    <property type="component" value="Unassembled WGS sequence"/>
</dbReference>
<dbReference type="NCBIfam" id="TIGR01216">
    <property type="entry name" value="ATP_synt_epsi"/>
    <property type="match status" value="1"/>
</dbReference>
<dbReference type="NCBIfam" id="NF009977">
    <property type="entry name" value="PRK13442.1"/>
    <property type="match status" value="1"/>
</dbReference>
<dbReference type="OrthoDB" id="9791445at2"/>
<dbReference type="GO" id="GO:0005886">
    <property type="term" value="C:plasma membrane"/>
    <property type="evidence" value="ECO:0007669"/>
    <property type="project" value="UniProtKB-SubCell"/>
</dbReference>
<dbReference type="AlphaFoldDB" id="A0A1Q5PW81"/>
<sequence>MALRVDIVSRVADVWSGEATAVTVPAVHGELGILPGRQPILAALDSGSVRVTTAAGQELSFDVQGGFATVDSDTVTVVVDNAAARLG</sequence>
<comment type="subcellular location">
    <subcellularLocation>
        <location evidence="1">Cell membrane</location>
        <topology evidence="1">Peripheral membrane protein</topology>
    </subcellularLocation>
</comment>
<evidence type="ECO:0000313" key="11">
    <source>
        <dbReference type="Proteomes" id="UP000185612"/>
    </source>
</evidence>
<evidence type="ECO:0000256" key="5">
    <source>
        <dbReference type="ARBA" id="ARBA00023136"/>
    </source>
</evidence>
<dbReference type="GO" id="GO:0046933">
    <property type="term" value="F:proton-transporting ATP synthase activity, rotational mechanism"/>
    <property type="evidence" value="ECO:0007669"/>
    <property type="project" value="InterPro"/>
</dbReference>
<dbReference type="SUPFAM" id="SSF51344">
    <property type="entry name" value="Epsilon subunit of F1F0-ATP synthase N-terminal domain"/>
    <property type="match status" value="1"/>
</dbReference>
<evidence type="ECO:0000256" key="7">
    <source>
        <dbReference type="ARBA" id="ARBA00023310"/>
    </source>
</evidence>
<dbReference type="PANTHER" id="PTHR13822:SF10">
    <property type="entry name" value="ATP SYNTHASE EPSILON CHAIN, CHLOROPLASTIC"/>
    <property type="match status" value="1"/>
</dbReference>
<dbReference type="STRING" id="52770.BSZ40_06345"/>
<keyword evidence="7 8" id="KW-0066">ATP synthesis</keyword>
<keyword evidence="11" id="KW-1185">Reference proteome</keyword>
<evidence type="ECO:0000256" key="4">
    <source>
        <dbReference type="ARBA" id="ARBA00023065"/>
    </source>
</evidence>